<accession>A0A2S0NC10</accession>
<feature type="domain" description="Calcineurin-like phosphoesterase" evidence="5">
    <location>
        <begin position="2"/>
        <end position="226"/>
    </location>
</feature>
<reference evidence="6 7" key="1">
    <citation type="submission" date="2018-03" db="EMBL/GenBank/DDBJ databases">
        <title>Genome sequencing of Phreatobacter sp.</title>
        <authorList>
            <person name="Kim S.-J."/>
            <person name="Heo J."/>
            <person name="Kwon S.-W."/>
        </authorList>
    </citation>
    <scope>NUCLEOTIDE SEQUENCE [LARGE SCALE GENOMIC DNA]</scope>
    <source>
        <strain evidence="6 7">S-12</strain>
    </source>
</reference>
<dbReference type="AlphaFoldDB" id="A0A2S0NC10"/>
<dbReference type="PANTHER" id="PTHR42988:SF2">
    <property type="entry name" value="CYCLIC NUCLEOTIDE PHOSPHODIESTERASE CBUA0032-RELATED"/>
    <property type="match status" value="1"/>
</dbReference>
<evidence type="ECO:0000313" key="6">
    <source>
        <dbReference type="EMBL" id="AVO45699.1"/>
    </source>
</evidence>
<keyword evidence="3" id="KW-0408">Iron</keyword>
<dbReference type="Gene3D" id="3.60.21.10">
    <property type="match status" value="1"/>
</dbReference>
<dbReference type="InterPro" id="IPR050884">
    <property type="entry name" value="CNP_phosphodiesterase-III"/>
</dbReference>
<organism evidence="6 7">
    <name type="scientific">Phreatobacter cathodiphilus</name>
    <dbReference type="NCBI Taxonomy" id="1868589"/>
    <lineage>
        <taxon>Bacteria</taxon>
        <taxon>Pseudomonadati</taxon>
        <taxon>Pseudomonadota</taxon>
        <taxon>Alphaproteobacteria</taxon>
        <taxon>Hyphomicrobiales</taxon>
        <taxon>Phreatobacteraceae</taxon>
        <taxon>Phreatobacter</taxon>
    </lineage>
</organism>
<name>A0A2S0NC10_9HYPH</name>
<evidence type="ECO:0000256" key="3">
    <source>
        <dbReference type="ARBA" id="ARBA00023004"/>
    </source>
</evidence>
<evidence type="ECO:0000256" key="2">
    <source>
        <dbReference type="ARBA" id="ARBA00022801"/>
    </source>
</evidence>
<sequence>MFRLAHLSDPHIGPLPEPGWRALMNKRLTGYLNWRRNRATHHRMDVLDRLLDDVVRAGVDHVAVTGDLINLGLPDEYTAARTLLWRIGPPERVSFVPGNHDAYMRETVPGIVHHWRPWFLGDGVAETDGGYAFPYTRVRGPVALVGVNSGVPTPPFLATGLLGHRQIAALADELETLGRQGLARLVLIHHPPFEIGFQKRLGDHRELAAMLAKVGAEAVLHGHTHQGTLREIRGPAGPIPVIGVPSASAAPGGRAEPAAWNLVTVKGEPGAFQVAVERRPVA</sequence>
<dbReference type="SUPFAM" id="SSF56300">
    <property type="entry name" value="Metallo-dependent phosphatases"/>
    <property type="match status" value="1"/>
</dbReference>
<dbReference type="GO" id="GO:0016787">
    <property type="term" value="F:hydrolase activity"/>
    <property type="evidence" value="ECO:0007669"/>
    <property type="project" value="UniProtKB-KW"/>
</dbReference>
<proteinExistence type="inferred from homology"/>
<comment type="similarity">
    <text evidence="4">Belongs to the cyclic nucleotide phosphodiesterase class-III family.</text>
</comment>
<evidence type="ECO:0000256" key="1">
    <source>
        <dbReference type="ARBA" id="ARBA00022723"/>
    </source>
</evidence>
<keyword evidence="2" id="KW-0378">Hydrolase</keyword>
<protein>
    <submittedName>
        <fullName evidence="6">Metallophosphatase</fullName>
    </submittedName>
</protein>
<dbReference type="InterPro" id="IPR004843">
    <property type="entry name" value="Calcineurin-like_PHP"/>
</dbReference>
<keyword evidence="7" id="KW-1185">Reference proteome</keyword>
<dbReference type="PANTHER" id="PTHR42988">
    <property type="entry name" value="PHOSPHOHYDROLASE"/>
    <property type="match status" value="1"/>
</dbReference>
<evidence type="ECO:0000259" key="5">
    <source>
        <dbReference type="Pfam" id="PF00149"/>
    </source>
</evidence>
<dbReference type="Proteomes" id="UP000237889">
    <property type="component" value="Chromosome"/>
</dbReference>
<dbReference type="OrthoDB" id="9794568at2"/>
<dbReference type="InterPro" id="IPR029052">
    <property type="entry name" value="Metallo-depent_PP-like"/>
</dbReference>
<dbReference type="KEGG" id="phr:C6569_11825"/>
<dbReference type="RefSeq" id="WP_106749040.1">
    <property type="nucleotide sequence ID" value="NZ_CP027668.1"/>
</dbReference>
<keyword evidence="1" id="KW-0479">Metal-binding</keyword>
<dbReference type="GO" id="GO:0046872">
    <property type="term" value="F:metal ion binding"/>
    <property type="evidence" value="ECO:0007669"/>
    <property type="project" value="UniProtKB-KW"/>
</dbReference>
<evidence type="ECO:0000256" key="4">
    <source>
        <dbReference type="ARBA" id="ARBA00025742"/>
    </source>
</evidence>
<evidence type="ECO:0000313" key="7">
    <source>
        <dbReference type="Proteomes" id="UP000237889"/>
    </source>
</evidence>
<gene>
    <name evidence="6" type="ORF">C6569_11825</name>
</gene>
<dbReference type="Pfam" id="PF00149">
    <property type="entry name" value="Metallophos"/>
    <property type="match status" value="1"/>
</dbReference>
<dbReference type="EMBL" id="CP027668">
    <property type="protein sequence ID" value="AVO45699.1"/>
    <property type="molecule type" value="Genomic_DNA"/>
</dbReference>